<dbReference type="PROSITE" id="PS51046">
    <property type="entry name" value="GON"/>
    <property type="match status" value="1"/>
</dbReference>
<dbReference type="Pfam" id="PF19030">
    <property type="entry name" value="TSP1_ADAMTS"/>
    <property type="match status" value="12"/>
</dbReference>
<organism evidence="8 10">
    <name type="scientific">Dracunculus medinensis</name>
    <name type="common">Guinea worm</name>
    <dbReference type="NCBI Taxonomy" id="318479"/>
    <lineage>
        <taxon>Eukaryota</taxon>
        <taxon>Metazoa</taxon>
        <taxon>Ecdysozoa</taxon>
        <taxon>Nematoda</taxon>
        <taxon>Chromadorea</taxon>
        <taxon>Rhabditida</taxon>
        <taxon>Spirurina</taxon>
        <taxon>Dracunculoidea</taxon>
        <taxon>Dracunculidae</taxon>
        <taxon>Dracunculus</taxon>
    </lineage>
</organism>
<dbReference type="WBParaSite" id="DME_0000841801-mRNA-1">
    <property type="protein sequence ID" value="DME_0000841801-mRNA-1"/>
    <property type="gene ID" value="DME_0000841801"/>
</dbReference>
<proteinExistence type="predicted"/>
<dbReference type="SMART" id="SM00209">
    <property type="entry name" value="TSP1"/>
    <property type="match status" value="12"/>
</dbReference>
<sequence length="804" mass="91179">QCDRRERIIQKPCRKKPCPSWKLGSWSPCSVSCLDGWMTRRVTCVDADGNDISSDQCLSLGEARPQSHQTCNQGPCPFWRTSDWSKCSVSCDSGIRNRNVECIYRDQIVDGSFCTEAKQPKRFEQCNLLPCPIWEALPWSHCTVTCGTGKQIRLVQCIRGSARTVIDDNECDKLTKPKTEKKCERDTCESMLQNVIDLATTDSPRIRWAVGLWSDCSRTCGNGTQRRLVVCRDHIRDLPDAYCQHLETMEAMRSCRIKPCVQWSVGPWKPCSATCGTHVTTERLVLCEVIDSISETAEETDCDISSRPEAIRSCSLSPCPMGEPPLGHWLTGIWDECSVTCGGGWRRRLVSCSTEQCDEKKKPEQFERCNIKRCVEKLAVWQMSPWSHCSVTCGGGAQKRIVWCEDEQTRQRLADSDCPLVEKPKISRECATQNCKLSVKSDHYKWHAVKWSPCSTTCGRGVRKRIVTCISASADIVPDHYCDSAKRPIDSHRCRMAHCPRWRTSRWSMCSVTCGEGVRTRLISCQKGRHTKISDNECASVSKPPQTSVCQLASCPAYHWVATPWSKCSDPCRKSEQHRRVYCINNLGKRATPRMCSNLSAPPSVRECSTSNCPYQWVPGPWSTCSKTCGSGYQFRRLECRIKSNYRNNKHNNGLEPSVQSSICNGLSRPTVSKECAINPCDAKYHWSVGPWTQCSVSCGLGFRRRRVKCLDKDNNRVTRDECEQNNLERPKRRESCFLRNCLPGDCAELKTYNNDVETHDGDYVVLVAGFQIKVYCHLMNETIPKTYINLNSENNFAEIYGKR</sequence>
<dbReference type="InterPro" id="IPR050439">
    <property type="entry name" value="ADAMTS_ADAMTS-like"/>
</dbReference>
<dbReference type="InterPro" id="IPR012314">
    <property type="entry name" value="Pept_M12B_GON-ADAMTSs"/>
</dbReference>
<dbReference type="GO" id="GO:0005576">
    <property type="term" value="C:extracellular region"/>
    <property type="evidence" value="ECO:0007669"/>
    <property type="project" value="UniProtKB-SubCell"/>
</dbReference>
<dbReference type="PANTHER" id="PTHR13723:SF278">
    <property type="entry name" value="ADAM METALLOPEPTIDASE WITH THROMBOSPONDIN TYPE 1 MOTIF A, ISOFORM B"/>
    <property type="match status" value="1"/>
</dbReference>
<dbReference type="GO" id="GO:0009653">
    <property type="term" value="P:anatomical structure morphogenesis"/>
    <property type="evidence" value="ECO:0007669"/>
    <property type="project" value="UniProtKB-ARBA"/>
</dbReference>
<dbReference type="GO" id="GO:0004222">
    <property type="term" value="F:metalloendopeptidase activity"/>
    <property type="evidence" value="ECO:0007669"/>
    <property type="project" value="InterPro"/>
</dbReference>
<dbReference type="Proteomes" id="UP000038040">
    <property type="component" value="Unplaced"/>
</dbReference>
<dbReference type="PANTHER" id="PTHR13723">
    <property type="entry name" value="ADAMTS A DISINTEGRIN AND METALLOPROTEASE WITH THROMBOSPONDIN MOTIFS PROTEASE"/>
    <property type="match status" value="1"/>
</dbReference>
<reference evidence="10" key="1">
    <citation type="submission" date="2016-04" db="UniProtKB">
        <authorList>
            <consortium name="WormBaseParasite"/>
        </authorList>
    </citation>
    <scope>IDENTIFICATION</scope>
</reference>
<reference evidence="7 9" key="2">
    <citation type="submission" date="2018-11" db="EMBL/GenBank/DDBJ databases">
        <authorList>
            <consortium name="Pathogen Informatics"/>
        </authorList>
    </citation>
    <scope>NUCLEOTIDE SEQUENCE [LARGE SCALE GENOMIC DNA]</scope>
</reference>
<evidence type="ECO:0000259" key="6">
    <source>
        <dbReference type="PROSITE" id="PS51046"/>
    </source>
</evidence>
<accession>A0A158Q5V9</accession>
<dbReference type="InterPro" id="IPR036383">
    <property type="entry name" value="TSP1_rpt_sf"/>
</dbReference>
<keyword evidence="5" id="KW-0677">Repeat</keyword>
<evidence type="ECO:0000313" key="7">
    <source>
        <dbReference type="EMBL" id="VDN60389.1"/>
    </source>
</evidence>
<keyword evidence="4" id="KW-0732">Signal</keyword>
<dbReference type="Pfam" id="PF08685">
    <property type="entry name" value="GON"/>
    <property type="match status" value="1"/>
</dbReference>
<dbReference type="FunFam" id="2.20.100.10:FF:000005">
    <property type="entry name" value="ADAM metallopeptidase with thrombospondin type 1 motif 9"/>
    <property type="match status" value="9"/>
</dbReference>
<dbReference type="STRING" id="318479.A0A158Q5V9"/>
<evidence type="ECO:0000313" key="9">
    <source>
        <dbReference type="Proteomes" id="UP000274756"/>
    </source>
</evidence>
<gene>
    <name evidence="7" type="ORF">DME_LOCUS10362</name>
</gene>
<evidence type="ECO:0000256" key="4">
    <source>
        <dbReference type="ARBA" id="ARBA00022729"/>
    </source>
</evidence>
<evidence type="ECO:0000256" key="3">
    <source>
        <dbReference type="ARBA" id="ARBA00022723"/>
    </source>
</evidence>
<dbReference type="GO" id="GO:0030198">
    <property type="term" value="P:extracellular matrix organization"/>
    <property type="evidence" value="ECO:0007669"/>
    <property type="project" value="TreeGrafter"/>
</dbReference>
<feature type="domain" description="GON" evidence="6">
    <location>
        <begin position="743"/>
        <end position="804"/>
    </location>
</feature>
<dbReference type="Gene3D" id="2.20.100.10">
    <property type="entry name" value="Thrombospondin type-1 (TSP1) repeat"/>
    <property type="match status" value="12"/>
</dbReference>
<dbReference type="AlphaFoldDB" id="A0A158Q5V9"/>
<keyword evidence="3" id="KW-0479">Metal-binding</keyword>
<dbReference type="EMBL" id="UYYG01001213">
    <property type="protein sequence ID" value="VDN60389.1"/>
    <property type="molecule type" value="Genomic_DNA"/>
</dbReference>
<dbReference type="GO" id="GO:0006508">
    <property type="term" value="P:proteolysis"/>
    <property type="evidence" value="ECO:0007669"/>
    <property type="project" value="TreeGrafter"/>
</dbReference>
<evidence type="ECO:0000256" key="5">
    <source>
        <dbReference type="ARBA" id="ARBA00022737"/>
    </source>
</evidence>
<evidence type="ECO:0000313" key="10">
    <source>
        <dbReference type="WBParaSite" id="DME_0000841801-mRNA-1"/>
    </source>
</evidence>
<dbReference type="PROSITE" id="PS50092">
    <property type="entry name" value="TSP1"/>
    <property type="match status" value="12"/>
</dbReference>
<dbReference type="Proteomes" id="UP000274756">
    <property type="component" value="Unassembled WGS sequence"/>
</dbReference>
<keyword evidence="2" id="KW-0964">Secreted</keyword>
<keyword evidence="9" id="KW-1185">Reference proteome</keyword>
<dbReference type="GO" id="GO:0008270">
    <property type="term" value="F:zinc ion binding"/>
    <property type="evidence" value="ECO:0007669"/>
    <property type="project" value="InterPro"/>
</dbReference>
<protein>
    <submittedName>
        <fullName evidence="10">GON domain-containing protein</fullName>
    </submittedName>
</protein>
<dbReference type="OrthoDB" id="5846669at2759"/>
<evidence type="ECO:0000313" key="8">
    <source>
        <dbReference type="Proteomes" id="UP000038040"/>
    </source>
</evidence>
<dbReference type="GO" id="GO:0031012">
    <property type="term" value="C:extracellular matrix"/>
    <property type="evidence" value="ECO:0007669"/>
    <property type="project" value="TreeGrafter"/>
</dbReference>
<comment type="subcellular location">
    <subcellularLocation>
        <location evidence="1">Secreted</location>
    </subcellularLocation>
</comment>
<dbReference type="SUPFAM" id="SSF82895">
    <property type="entry name" value="TSP-1 type 1 repeat"/>
    <property type="match status" value="12"/>
</dbReference>
<evidence type="ECO:0000256" key="2">
    <source>
        <dbReference type="ARBA" id="ARBA00022525"/>
    </source>
</evidence>
<evidence type="ECO:0000256" key="1">
    <source>
        <dbReference type="ARBA" id="ARBA00004613"/>
    </source>
</evidence>
<name>A0A158Q5V9_DRAME</name>
<dbReference type="InterPro" id="IPR000884">
    <property type="entry name" value="TSP1_rpt"/>
</dbReference>